<dbReference type="InterPro" id="IPR019853">
    <property type="entry name" value="GldB-like"/>
</dbReference>
<dbReference type="OrthoDB" id="976022at2"/>
<evidence type="ECO:0000313" key="1">
    <source>
        <dbReference type="EMBL" id="KAB2813668.1"/>
    </source>
</evidence>
<sequence length="328" mass="38591">MRNSIRFILLFSAALLIGGCSEDRWDVDVSKVPQETTFHAFAEMYYENDSATFFARLPQMVEEYPHFFRGSDSMIWVDQRFDRQLNQLWQDSKIAFTAGVEASVKSEIENGFKHYYYHFPEAESHDVYTYLSNLQFDFPVLYVDSLNSVFIAKDTYLGSDHPAYVNIPSYISRRLNPSHIAADVFEEIAKSHMAQPSEEGLIEDMVQMGIVRYFQTAVLRNTPHEVIFGYTPEQLAFCREYELNIWRYFVEGMMLFESDIDLKRRFVMEAPFSKFYTDIDNQTPGRIAEWIGWNIVDSYMRKHDDVTLQELLSTSDFRKLFRDSNYKP</sequence>
<gene>
    <name evidence="1" type="ORF">F8C67_05765</name>
</gene>
<accession>A0A6N6RJ94</accession>
<dbReference type="RefSeq" id="WP_151666870.1">
    <property type="nucleotide sequence ID" value="NZ_WBVO01000003.1"/>
</dbReference>
<keyword evidence="2" id="KW-1185">Reference proteome</keyword>
<reference evidence="1 2" key="1">
    <citation type="submission" date="2019-09" db="EMBL/GenBank/DDBJ databases">
        <title>Genomes of family Cryomorphaceae.</title>
        <authorList>
            <person name="Bowman J.P."/>
        </authorList>
    </citation>
    <scope>NUCLEOTIDE SEQUENCE [LARGE SCALE GENOMIC DNA]</scope>
    <source>
        <strain evidence="1 2">LMG 25704</strain>
    </source>
</reference>
<comment type="caution">
    <text evidence="1">The sequence shown here is derived from an EMBL/GenBank/DDBJ whole genome shotgun (WGS) entry which is preliminary data.</text>
</comment>
<protein>
    <recommendedName>
        <fullName evidence="3">Gliding motility lipoprotein GldB</fullName>
    </recommendedName>
</protein>
<evidence type="ECO:0008006" key="3">
    <source>
        <dbReference type="Google" id="ProtNLM"/>
    </source>
</evidence>
<proteinExistence type="predicted"/>
<dbReference type="EMBL" id="WBVO01000003">
    <property type="protein sequence ID" value="KAB2813668.1"/>
    <property type="molecule type" value="Genomic_DNA"/>
</dbReference>
<dbReference type="AlphaFoldDB" id="A0A6N6RJ94"/>
<evidence type="ECO:0000313" key="2">
    <source>
        <dbReference type="Proteomes" id="UP000468650"/>
    </source>
</evidence>
<dbReference type="PROSITE" id="PS51257">
    <property type="entry name" value="PROKAR_LIPOPROTEIN"/>
    <property type="match status" value="1"/>
</dbReference>
<dbReference type="Proteomes" id="UP000468650">
    <property type="component" value="Unassembled WGS sequence"/>
</dbReference>
<name>A0A6N6RJ94_9FLAO</name>
<organism evidence="1 2">
    <name type="scientific">Phaeocystidibacter luteus</name>
    <dbReference type="NCBI Taxonomy" id="911197"/>
    <lineage>
        <taxon>Bacteria</taxon>
        <taxon>Pseudomonadati</taxon>
        <taxon>Bacteroidota</taxon>
        <taxon>Flavobacteriia</taxon>
        <taxon>Flavobacteriales</taxon>
        <taxon>Phaeocystidibacteraceae</taxon>
        <taxon>Phaeocystidibacter</taxon>
    </lineage>
</organism>
<dbReference type="Pfam" id="PF25594">
    <property type="entry name" value="GldB_lipo"/>
    <property type="match status" value="1"/>
</dbReference>